<organism evidence="2">
    <name type="scientific">Wollemia nobilis</name>
    <dbReference type="NCBI Taxonomy" id="56998"/>
    <lineage>
        <taxon>Eukaryota</taxon>
        <taxon>Viridiplantae</taxon>
        <taxon>Streptophyta</taxon>
        <taxon>Embryophyta</taxon>
        <taxon>Tracheophyta</taxon>
        <taxon>Spermatophyta</taxon>
        <taxon>Pinopsida</taxon>
        <taxon>Pinidae</taxon>
        <taxon>Conifers II</taxon>
        <taxon>Araucariales</taxon>
        <taxon>Araucariaceae</taxon>
        <taxon>Wollemia</taxon>
    </lineage>
</organism>
<dbReference type="SMART" id="SM00666">
    <property type="entry name" value="PB1"/>
    <property type="match status" value="1"/>
</dbReference>
<dbReference type="InterPro" id="IPR000270">
    <property type="entry name" value="PB1_dom"/>
</dbReference>
<accession>A0A0C9RKN6</accession>
<dbReference type="SUPFAM" id="SSF54277">
    <property type="entry name" value="CAD &amp; PB1 domains"/>
    <property type="match status" value="1"/>
</dbReference>
<sequence>MASEEPVCATSSRMHLVLKVKYEDTLRRITVSLNEDGSPDISLEALRSKIPQLFNLDPNARMAIKYTDEDGDAVTMADDVDFVDAIQQGLNPLRLDVSLAGRQPNPPRSSATVGERNDGLEATLDALRQLSDPTCHVRRLAGIPAVNTVSKLMEGLIRVGTTHLGPLVEGVARTQGNNMNSSAV</sequence>
<feature type="domain" description="PB1" evidence="1">
    <location>
        <begin position="15"/>
        <end position="97"/>
    </location>
</feature>
<evidence type="ECO:0000313" key="2">
    <source>
        <dbReference type="EMBL" id="JAG87131.1"/>
    </source>
</evidence>
<dbReference type="InterPro" id="IPR053793">
    <property type="entry name" value="PB1-like"/>
</dbReference>
<evidence type="ECO:0000259" key="1">
    <source>
        <dbReference type="PROSITE" id="PS51745"/>
    </source>
</evidence>
<reference evidence="2" key="1">
    <citation type="submission" date="2015-02" db="EMBL/GenBank/DDBJ databases">
        <title>A transcriptome of Wollemia nobilis - a relic of Gondwana.</title>
        <authorList>
            <person name="Chia J.Y."/>
            <person name="Leong Y.S."/>
            <person name="Abdul Karim S."/>
            <person name="Wan Azmi N."/>
            <person name="Hercus R."/>
            <person name="Croft L."/>
        </authorList>
    </citation>
    <scope>NUCLEOTIDE SEQUENCE</scope>
    <source>
        <strain evidence="2">MaeBrown</strain>
        <tissue evidence="2">Leaf</tissue>
    </source>
</reference>
<dbReference type="EMBL" id="GCHU01013386">
    <property type="protein sequence ID" value="JAG87131.1"/>
    <property type="molecule type" value="Transcribed_RNA"/>
</dbReference>
<dbReference type="PANTHER" id="PTHR20930:SF0">
    <property type="entry name" value="PROTEIN ILRUN"/>
    <property type="match status" value="1"/>
</dbReference>
<dbReference type="AlphaFoldDB" id="A0A0C9RKN6"/>
<name>A0A0C9RKN6_9CONI</name>
<dbReference type="Gene3D" id="3.10.20.90">
    <property type="entry name" value="Phosphatidylinositol 3-kinase Catalytic Subunit, Chain A, domain 1"/>
    <property type="match status" value="1"/>
</dbReference>
<dbReference type="PANTHER" id="PTHR20930">
    <property type="entry name" value="OVARIAN CARCINOMA ANTIGEN CA125-RELATED"/>
    <property type="match status" value="1"/>
</dbReference>
<protein>
    <submittedName>
        <fullName evidence="2">TSA: Wollemia nobilis Ref_Wollemi_Transcript_13463_937 transcribed RNA sequence</fullName>
    </submittedName>
</protein>
<proteinExistence type="predicted"/>
<dbReference type="PROSITE" id="PS51745">
    <property type="entry name" value="PB1"/>
    <property type="match status" value="1"/>
</dbReference>
<dbReference type="Pfam" id="PF00564">
    <property type="entry name" value="PB1"/>
    <property type="match status" value="1"/>
</dbReference>